<accession>A0A7C2E3T2</accession>
<evidence type="ECO:0000313" key="2">
    <source>
        <dbReference type="EMBL" id="HEL66211.1"/>
    </source>
</evidence>
<dbReference type="PRINTS" id="PR00445">
    <property type="entry name" value="HUPFHYPC"/>
</dbReference>
<dbReference type="FunFam" id="2.30.30.140:FF:000022">
    <property type="entry name" value="Hydrogenase assembly chaperone HybG"/>
    <property type="match status" value="1"/>
</dbReference>
<sequence>MCLGIPGRVVAVLPEEQMAEIETFGLRQRISTLLVGEVAVGEYVIVHAGYAIEKVDVAEALERIKLWEEWLAREGFFGPVPGSRDRPGPGE</sequence>
<comment type="caution">
    <text evidence="2">The sequence shown here is derived from an EMBL/GenBank/DDBJ whole genome shotgun (WGS) entry which is preliminary data.</text>
</comment>
<dbReference type="InterPro" id="IPR019812">
    <property type="entry name" value="Hydgase_assmbl_chp_CS"/>
</dbReference>
<protein>
    <submittedName>
        <fullName evidence="2">HypC/HybG/HupF family hydrogenase formation chaperone</fullName>
    </submittedName>
</protein>
<dbReference type="AlphaFoldDB" id="A0A7C2E3T2"/>
<dbReference type="NCBIfam" id="TIGR00074">
    <property type="entry name" value="hypC_hupF"/>
    <property type="match status" value="1"/>
</dbReference>
<comment type="similarity">
    <text evidence="1">Belongs to the HupF/HypC family.</text>
</comment>
<reference evidence="2" key="1">
    <citation type="journal article" date="2020" name="mSystems">
        <title>Genome- and Community-Level Interaction Insights into Carbon Utilization and Element Cycling Functions of Hydrothermarchaeota in Hydrothermal Sediment.</title>
        <authorList>
            <person name="Zhou Z."/>
            <person name="Liu Y."/>
            <person name="Xu W."/>
            <person name="Pan J."/>
            <person name="Luo Z.H."/>
            <person name="Li M."/>
        </authorList>
    </citation>
    <scope>NUCLEOTIDE SEQUENCE [LARGE SCALE GENOMIC DNA]</scope>
    <source>
        <strain evidence="2">SpSt-300</strain>
    </source>
</reference>
<dbReference type="PANTHER" id="PTHR35177:SF2">
    <property type="entry name" value="HYDROGENASE MATURATION FACTOR HYBG"/>
    <property type="match status" value="1"/>
</dbReference>
<organism evidence="2">
    <name type="scientific">Ammonifex degensii</name>
    <dbReference type="NCBI Taxonomy" id="42838"/>
    <lineage>
        <taxon>Bacteria</taxon>
        <taxon>Bacillati</taxon>
        <taxon>Bacillota</taxon>
        <taxon>Clostridia</taxon>
        <taxon>Thermoanaerobacterales</taxon>
        <taxon>Thermoanaerobacteraceae</taxon>
        <taxon>Ammonifex</taxon>
    </lineage>
</organism>
<name>A0A7C2E3T2_9THEO</name>
<dbReference type="Gene3D" id="2.30.30.140">
    <property type="match status" value="1"/>
</dbReference>
<dbReference type="GO" id="GO:0005506">
    <property type="term" value="F:iron ion binding"/>
    <property type="evidence" value="ECO:0007669"/>
    <property type="project" value="TreeGrafter"/>
</dbReference>
<evidence type="ECO:0000256" key="1">
    <source>
        <dbReference type="ARBA" id="ARBA00006018"/>
    </source>
</evidence>
<dbReference type="Pfam" id="PF01455">
    <property type="entry name" value="HupF_HypC"/>
    <property type="match status" value="1"/>
</dbReference>
<dbReference type="GO" id="GO:1902670">
    <property type="term" value="F:carbon dioxide binding"/>
    <property type="evidence" value="ECO:0007669"/>
    <property type="project" value="TreeGrafter"/>
</dbReference>
<dbReference type="SUPFAM" id="SSF159127">
    <property type="entry name" value="HupF/HypC-like"/>
    <property type="match status" value="1"/>
</dbReference>
<dbReference type="PROSITE" id="PS01097">
    <property type="entry name" value="HUPF_HYPC"/>
    <property type="match status" value="1"/>
</dbReference>
<dbReference type="GO" id="GO:0051604">
    <property type="term" value="P:protein maturation"/>
    <property type="evidence" value="ECO:0007669"/>
    <property type="project" value="TreeGrafter"/>
</dbReference>
<gene>
    <name evidence="2" type="ORF">ENQ34_06000</name>
</gene>
<dbReference type="PANTHER" id="PTHR35177">
    <property type="entry name" value="HYDROGENASE MATURATION FACTOR HYBG"/>
    <property type="match status" value="1"/>
</dbReference>
<proteinExistence type="inferred from homology"/>
<dbReference type="EMBL" id="DSMU01000379">
    <property type="protein sequence ID" value="HEL66211.1"/>
    <property type="molecule type" value="Genomic_DNA"/>
</dbReference>
<dbReference type="InterPro" id="IPR001109">
    <property type="entry name" value="Hydrogenase_HupF/HypC"/>
</dbReference>